<dbReference type="AlphaFoldDB" id="A0A0V0ZGQ3"/>
<proteinExistence type="predicted"/>
<gene>
    <name evidence="1" type="ORF">T03_7009</name>
</gene>
<comment type="caution">
    <text evidence="1">The sequence shown here is derived from an EMBL/GenBank/DDBJ whole genome shotgun (WGS) entry which is preliminary data.</text>
</comment>
<organism evidence="1 2">
    <name type="scientific">Trichinella britovi</name>
    <name type="common">Parasitic roundworm</name>
    <dbReference type="NCBI Taxonomy" id="45882"/>
    <lineage>
        <taxon>Eukaryota</taxon>
        <taxon>Metazoa</taxon>
        <taxon>Ecdysozoa</taxon>
        <taxon>Nematoda</taxon>
        <taxon>Enoplea</taxon>
        <taxon>Dorylaimia</taxon>
        <taxon>Trichinellida</taxon>
        <taxon>Trichinellidae</taxon>
        <taxon>Trichinella</taxon>
    </lineage>
</organism>
<dbReference type="Proteomes" id="UP000054653">
    <property type="component" value="Unassembled WGS sequence"/>
</dbReference>
<protein>
    <submittedName>
        <fullName evidence="1">Uncharacterized protein</fullName>
    </submittedName>
</protein>
<accession>A0A0V0ZGQ3</accession>
<reference evidence="1 2" key="1">
    <citation type="submission" date="2015-01" db="EMBL/GenBank/DDBJ databases">
        <title>Evolution of Trichinella species and genotypes.</title>
        <authorList>
            <person name="Korhonen P.K."/>
            <person name="Edoardo P."/>
            <person name="Giuseppe L.R."/>
            <person name="Gasser R.B."/>
        </authorList>
    </citation>
    <scope>NUCLEOTIDE SEQUENCE [LARGE SCALE GENOMIC DNA]</scope>
    <source>
        <strain evidence="1">ISS120</strain>
    </source>
</reference>
<sequence>MFTSFGSKFCITNIRKYLQLDRTVFGAVTFPTDFAESVEQRSFKS</sequence>
<keyword evidence="2" id="KW-1185">Reference proteome</keyword>
<evidence type="ECO:0000313" key="1">
    <source>
        <dbReference type="EMBL" id="KRY11661.1"/>
    </source>
</evidence>
<dbReference type="EMBL" id="JYDI01003781">
    <property type="protein sequence ID" value="KRY11661.1"/>
    <property type="molecule type" value="Genomic_DNA"/>
</dbReference>
<name>A0A0V0ZGQ3_TRIBR</name>
<evidence type="ECO:0000313" key="2">
    <source>
        <dbReference type="Proteomes" id="UP000054653"/>
    </source>
</evidence>